<name>A0A380WB29_AFIFE</name>
<evidence type="ECO:0000313" key="3">
    <source>
        <dbReference type="Proteomes" id="UP000254343"/>
    </source>
</evidence>
<dbReference type="Proteomes" id="UP000254343">
    <property type="component" value="Unassembled WGS sequence"/>
</dbReference>
<feature type="signal peptide" evidence="1">
    <location>
        <begin position="1"/>
        <end position="24"/>
    </location>
</feature>
<dbReference type="PANTHER" id="PTHR30024:SF2">
    <property type="entry name" value="ABC TRANSPORTER SUBSTRATE-BINDING PROTEIN"/>
    <property type="match status" value="1"/>
</dbReference>
<dbReference type="OrthoDB" id="6788250at2"/>
<dbReference type="PANTHER" id="PTHR30024">
    <property type="entry name" value="ALIPHATIC SULFONATES-BINDING PROTEIN-RELATED"/>
    <property type="match status" value="1"/>
</dbReference>
<organism evidence="2 3">
    <name type="scientific">Afipia felis</name>
    <name type="common">Cat scratch disease bacillus</name>
    <dbReference type="NCBI Taxonomy" id="1035"/>
    <lineage>
        <taxon>Bacteria</taxon>
        <taxon>Pseudomonadati</taxon>
        <taxon>Pseudomonadota</taxon>
        <taxon>Alphaproteobacteria</taxon>
        <taxon>Hyphomicrobiales</taxon>
        <taxon>Nitrobacteraceae</taxon>
        <taxon>Afipia</taxon>
    </lineage>
</organism>
<dbReference type="Gene3D" id="3.40.190.10">
    <property type="entry name" value="Periplasmic binding protein-like II"/>
    <property type="match status" value="2"/>
</dbReference>
<accession>A0A380WB29</accession>
<evidence type="ECO:0000313" key="2">
    <source>
        <dbReference type="EMBL" id="SUU86112.1"/>
    </source>
</evidence>
<dbReference type="AlphaFoldDB" id="A0A380WB29"/>
<evidence type="ECO:0000256" key="1">
    <source>
        <dbReference type="SAM" id="SignalP"/>
    </source>
</evidence>
<reference evidence="2 3" key="1">
    <citation type="submission" date="2018-06" db="EMBL/GenBank/DDBJ databases">
        <authorList>
            <consortium name="Pathogen Informatics"/>
            <person name="Doyle S."/>
        </authorList>
    </citation>
    <scope>NUCLEOTIDE SEQUENCE [LARGE SCALE GENOMIC DNA]</scope>
    <source>
        <strain evidence="2 3">NCTC12722</strain>
    </source>
</reference>
<keyword evidence="1" id="KW-0732">Signal</keyword>
<protein>
    <submittedName>
        <fullName evidence="2">ABC-type taurine transport system, periplasmic component</fullName>
    </submittedName>
</protein>
<gene>
    <name evidence="2" type="ORF">NCTC12722_03333</name>
</gene>
<feature type="chain" id="PRO_5016895950" evidence="1">
    <location>
        <begin position="25"/>
        <end position="334"/>
    </location>
</feature>
<dbReference type="SUPFAM" id="SSF53850">
    <property type="entry name" value="Periplasmic binding protein-like II"/>
    <property type="match status" value="1"/>
</dbReference>
<dbReference type="RefSeq" id="WP_002716936.1">
    <property type="nucleotide sequence ID" value="NZ_UFSI01000001.1"/>
</dbReference>
<sequence>MTKIKIASLVISSLVAGLVAPAKAEVSKIALADQQSLAFLPTMIMKHEKLLESEVKKSGLGDVPVSWHTFAGGNSATDAMLAGELQFAFSGITPFITLWAKSNGKVKGVVATSSQPEYLNCRDPGLKSVRDFKGSEKIVVPAIKVSTQAVFLQMEAARIWGDAQYERLDPLTVAMSQSDGSVALLSGNNEITCSFTSQPFTYLQLKKPEIHTILNSFDTLGGPATLTMAWTTTDFKEKNPKTYAAFLAAYKKALDIIHNDKPRAAKIYLTLSKDKSITADDVVKIISDPQITFVETPENTMKSVLFMKKVGRIKAAPHSWKDMWFENVHNLKGS</sequence>
<proteinExistence type="predicted"/>
<dbReference type="EMBL" id="UIGB01000001">
    <property type="protein sequence ID" value="SUU86112.1"/>
    <property type="molecule type" value="Genomic_DNA"/>
</dbReference>